<accession>A0A2A4YGZ9</accession>
<proteinExistence type="predicted"/>
<keyword evidence="1" id="KW-0067">ATP-binding</keyword>
<evidence type="ECO:0000313" key="2">
    <source>
        <dbReference type="Proteomes" id="UP000217838"/>
    </source>
</evidence>
<keyword evidence="1" id="KW-0547">Nucleotide-binding</keyword>
<comment type="caution">
    <text evidence="1">The sequence shown here is derived from an EMBL/GenBank/DDBJ whole genome shotgun (WGS) entry which is preliminary data.</text>
</comment>
<name>A0A2A4YGZ9_UNCAE</name>
<evidence type="ECO:0000313" key="1">
    <source>
        <dbReference type="EMBL" id="PCI94118.1"/>
    </source>
</evidence>
<dbReference type="AlphaFoldDB" id="A0A2A4YGZ9"/>
<organism evidence="1 2">
    <name type="scientific">Aerophobetes bacterium</name>
    <dbReference type="NCBI Taxonomy" id="2030807"/>
    <lineage>
        <taxon>Bacteria</taxon>
        <taxon>Candidatus Aerophobota</taxon>
    </lineage>
</organism>
<dbReference type="Proteomes" id="UP000217838">
    <property type="component" value="Unassembled WGS sequence"/>
</dbReference>
<feature type="non-terminal residue" evidence="1">
    <location>
        <position position="1"/>
    </location>
</feature>
<dbReference type="EMBL" id="NVUU01000045">
    <property type="protein sequence ID" value="PCI94118.1"/>
    <property type="molecule type" value="Genomic_DNA"/>
</dbReference>
<gene>
    <name evidence="1" type="ORF">COB11_04275</name>
</gene>
<reference evidence="2" key="1">
    <citation type="submission" date="2017-08" db="EMBL/GenBank/DDBJ databases">
        <title>A dynamic microbial community with high functional redundancy inhabits the cold, oxic subseafloor aquifer.</title>
        <authorList>
            <person name="Tully B.J."/>
            <person name="Wheat C.G."/>
            <person name="Glazer B.T."/>
            <person name="Huber J.A."/>
        </authorList>
    </citation>
    <scope>NUCLEOTIDE SEQUENCE [LARGE SCALE GENOMIC DNA]</scope>
</reference>
<keyword evidence="1" id="KW-0378">Hydrolase</keyword>
<dbReference type="GO" id="GO:0004386">
    <property type="term" value="F:helicase activity"/>
    <property type="evidence" value="ECO:0007669"/>
    <property type="project" value="UniProtKB-KW"/>
</dbReference>
<keyword evidence="1" id="KW-0347">Helicase</keyword>
<sequence>PLKQYMLFKEFEEKVEKREVDDLPDKFSDNKHAQAYYGILKMYVGENLASIDEALSERWVGLSFSVDEIITNAIAEYSINPQNIETEIRKKLLPMIFGECKKVGSGMDQAKAMIERIVQIVRVGLNNS</sequence>
<protein>
    <submittedName>
        <fullName evidence="1">DEAD/DEAH box helicase</fullName>
    </submittedName>
</protein>